<dbReference type="SUPFAM" id="SSF55383">
    <property type="entry name" value="Copper amine oxidase, domain N"/>
    <property type="match status" value="2"/>
</dbReference>
<organism evidence="2">
    <name type="scientific">hydrocarbon metagenome</name>
    <dbReference type="NCBI Taxonomy" id="938273"/>
    <lineage>
        <taxon>unclassified sequences</taxon>
        <taxon>metagenomes</taxon>
        <taxon>ecological metagenomes</taxon>
    </lineage>
</organism>
<dbReference type="Gene3D" id="3.30.457.10">
    <property type="entry name" value="Copper amine oxidase-like, N-terminal domain"/>
    <property type="match status" value="2"/>
</dbReference>
<gene>
    <name evidence="2" type="ORF">ASZ90_020302</name>
</gene>
<evidence type="ECO:0000313" key="2">
    <source>
        <dbReference type="EMBL" id="KUG02349.1"/>
    </source>
</evidence>
<dbReference type="AlphaFoldDB" id="A0A0W8E1P0"/>
<reference evidence="2" key="1">
    <citation type="journal article" date="2015" name="Proc. Natl. Acad. Sci. U.S.A.">
        <title>Networks of energetic and metabolic interactions define dynamics in microbial communities.</title>
        <authorList>
            <person name="Embree M."/>
            <person name="Liu J.K."/>
            <person name="Al-Bassam M.M."/>
            <person name="Zengler K."/>
        </authorList>
    </citation>
    <scope>NUCLEOTIDE SEQUENCE</scope>
</reference>
<comment type="caution">
    <text evidence="2">The sequence shown here is derived from an EMBL/GenBank/DDBJ whole genome shotgun (WGS) entry which is preliminary data.</text>
</comment>
<evidence type="ECO:0000259" key="1">
    <source>
        <dbReference type="Pfam" id="PF07833"/>
    </source>
</evidence>
<feature type="domain" description="Copper amine oxidase-like N-terminal" evidence="1">
    <location>
        <begin position="617"/>
        <end position="728"/>
    </location>
</feature>
<dbReference type="InterPro" id="IPR012854">
    <property type="entry name" value="Cu_amine_oxidase-like_N"/>
</dbReference>
<name>A0A0W8E1P0_9ZZZZ</name>
<dbReference type="EMBL" id="LNQE01001924">
    <property type="protein sequence ID" value="KUG02349.1"/>
    <property type="molecule type" value="Genomic_DNA"/>
</dbReference>
<dbReference type="InterPro" id="IPR036582">
    <property type="entry name" value="Mao_N_sf"/>
</dbReference>
<proteinExistence type="predicted"/>
<protein>
    <recommendedName>
        <fullName evidence="1">Copper amine oxidase-like N-terminal domain-containing protein</fullName>
    </recommendedName>
</protein>
<dbReference type="Pfam" id="PF07833">
    <property type="entry name" value="Cu_amine_oxidN1"/>
    <property type="match status" value="1"/>
</dbReference>
<sequence length="730" mass="76338">MLKRMNKKLALILVLTMLATMFVGVGAASAKSVNSVNKVVSIGTDFDGDTGVVLTVQEDADFLGHFEEDDTFLVTLPSGVKWNAAVAGDLGKAVAVIRSDQVLELTFDDGVTAGLDKVDIPMNIAIDGATGNVEVTVEALDSAVTGGSYLFARIADTGEFTASVSSVKKIAKSNTYGGDIELRETSVGAVGTGLIEINLKAPSNFEWWQDPAVSFAAGFGGATADAALDDPGDYDVDIDGRNATISYVAPARTQRGIIYIDTPIKALRDASFGDVEIDITGEDASGNDIVNIDLVVAEYADYGITAEVASVKELTSGKFDQVTDKITIKENISATMIAGRDITVEVPSWVKITDVKSFTDNPGTLVVGTPSVSGEKSYVDITIDAATSGTTKGKVEFKLEMSIQGDKEGDITATISGAGIETTELVVATASKPVTATVSEVKDVKIGVQSQAIGDVTITEGIKEAISKEYKNAPGAAQTGGVMVLKLTEGAKFAATPTVEVIEGNLEITAGDVQRSSDYTSVNVPIKYTGSKISSIKVSNIKVTLDRTIPEGELKLWVLGSAVVENHIDIANAGTLNPGEFSTKVAAAPVVANVVTPAPGEQNATALFTINSADYTINGVAQEAMDVAPFISGDRTYMPIRYVAYVLGIDDNNIVWDGINKTVTLMKGDKVVQLKVGSSTILVNGVAITMDVAPVNVAPGRVCLPIRFVAQAFGASVGWDAATQQVTVEI</sequence>
<accession>A0A0W8E1P0</accession>